<dbReference type="Proteomes" id="UP001295423">
    <property type="component" value="Unassembled WGS sequence"/>
</dbReference>
<feature type="signal peptide" evidence="1">
    <location>
        <begin position="1"/>
        <end position="22"/>
    </location>
</feature>
<protein>
    <submittedName>
        <fullName evidence="2">Uncharacterized protein</fullName>
    </submittedName>
</protein>
<comment type="caution">
    <text evidence="2">The sequence shown here is derived from an EMBL/GenBank/DDBJ whole genome shotgun (WGS) entry which is preliminary data.</text>
</comment>
<evidence type="ECO:0000256" key="1">
    <source>
        <dbReference type="SAM" id="SignalP"/>
    </source>
</evidence>
<proteinExistence type="predicted"/>
<feature type="chain" id="PRO_5042062738" evidence="1">
    <location>
        <begin position="23"/>
        <end position="400"/>
    </location>
</feature>
<accession>A0AAD2G2M1</accession>
<reference evidence="2" key="1">
    <citation type="submission" date="2023-08" db="EMBL/GenBank/DDBJ databases">
        <authorList>
            <person name="Audoor S."/>
            <person name="Bilcke G."/>
        </authorList>
    </citation>
    <scope>NUCLEOTIDE SEQUENCE</scope>
</reference>
<organism evidence="2 3">
    <name type="scientific">Cylindrotheca closterium</name>
    <dbReference type="NCBI Taxonomy" id="2856"/>
    <lineage>
        <taxon>Eukaryota</taxon>
        <taxon>Sar</taxon>
        <taxon>Stramenopiles</taxon>
        <taxon>Ochrophyta</taxon>
        <taxon>Bacillariophyta</taxon>
        <taxon>Bacillariophyceae</taxon>
        <taxon>Bacillariophycidae</taxon>
        <taxon>Bacillariales</taxon>
        <taxon>Bacillariaceae</taxon>
        <taxon>Cylindrotheca</taxon>
    </lineage>
</organism>
<gene>
    <name evidence="2" type="ORF">CYCCA115_LOCUS18550</name>
</gene>
<dbReference type="AlphaFoldDB" id="A0AAD2G2M1"/>
<sequence>MSFASSILLLCCLAFFAEPGEAFQSSSWKAQCSNLRIQPPATNVALPSKQSICSTAATTIPVTRCYYYSTDSSADGDSSQQATIRQNDSHLQSSIIAHDWQTGSGSSTFLQLSSSPMPSPFPLASEIQFRSKPSSLKTSQQEEYQKRIQDWADLYTSVEGLRNHFGRNANRLWGDLDAVTARRIYQTLLPTALLWLAQTGVQPQDLAPLAYQARKAAKLYIRERSQLPARVGAHLIDGIRQFRKHGKFQTQGMTYEQIWQKYRKVIMDEQNIEEFPSSDSLEEEDVVVQICYKILEKSCTTNSYIDELFASSNDEGLGKELQQISAILETDVHRLLDPVVGIPFPSAVVNMPTASATKNTSQEQRHLIRRYHMLKRIARVKQRLLLQHRSKKHKAATVHT</sequence>
<keyword evidence="1" id="KW-0732">Signal</keyword>
<name>A0AAD2G2M1_9STRA</name>
<keyword evidence="3" id="KW-1185">Reference proteome</keyword>
<evidence type="ECO:0000313" key="3">
    <source>
        <dbReference type="Proteomes" id="UP001295423"/>
    </source>
</evidence>
<dbReference type="EMBL" id="CAKOGP040002047">
    <property type="protein sequence ID" value="CAJ1960134.1"/>
    <property type="molecule type" value="Genomic_DNA"/>
</dbReference>
<evidence type="ECO:0000313" key="2">
    <source>
        <dbReference type="EMBL" id="CAJ1960134.1"/>
    </source>
</evidence>